<gene>
    <name evidence="3" type="ORF">FA15DRAFT_207352</name>
</gene>
<dbReference type="InterPro" id="IPR007111">
    <property type="entry name" value="NACHT_NTPase"/>
</dbReference>
<sequence>MPVLSEARDVALHDCQITDVAGDFIVTNNNGTDGVSGTLYHHIAPGALHDAMERSNAPRCAERTREKLQSDVNAWITRPMNASAPDNILWLQGAAGSGKSAIAQSIAESCEEQGILAATFFFSYLSNQRDNHSRFVSTLAYQLALKIPHARQFVGEAVVTDASAVTKGIKLQMETLILRPLDKARDKSQGAPWPNFVIIIDGLDECQNEKEQSAILEVIFNALTSGRFPFRLLIASRPETEMRKFFSGIARSRTWSIDLNTDYDVEPDIDIYLRASFRLIHAKHQIQGVWPHDEDIAKLVENASGQFVYASTVIKYVDDPARQPQAHLEEVLVLQDSREGEHPLSPLHTLYSSILAKCADPKETVFGLRVIGEVGEMVTAASSVNEFIRCGPQELRRLFDKVHSLLYVPPPYEVHEHNYKLHHKSLVDFLGMKESQVMGLYLPPENFYTRYCLLYFRHCQGLSIPSTAAGDSPGDPLLSYIRLENVFDKIDPNNQEILRWMEDFDVKKWVELELREQGVYCLKGMYIYVHRREFKCSWWKCGSKCRRWRTTIRRQCQLHINSPESRLVLPSWSHLLRLKWTAPCEGLDVTDYKGDRPLYYYTG</sequence>
<dbReference type="PROSITE" id="PS50837">
    <property type="entry name" value="NACHT"/>
    <property type="match status" value="1"/>
</dbReference>
<dbReference type="PANTHER" id="PTHR10039">
    <property type="entry name" value="AMELOGENIN"/>
    <property type="match status" value="1"/>
</dbReference>
<dbReference type="InterPro" id="IPR027417">
    <property type="entry name" value="P-loop_NTPase"/>
</dbReference>
<evidence type="ECO:0000256" key="1">
    <source>
        <dbReference type="ARBA" id="ARBA00022737"/>
    </source>
</evidence>
<dbReference type="Pfam" id="PF24883">
    <property type="entry name" value="NPHP3_N"/>
    <property type="match status" value="1"/>
</dbReference>
<dbReference type="AlphaFoldDB" id="A0A5C3LED7"/>
<keyword evidence="4" id="KW-1185">Reference proteome</keyword>
<dbReference type="SUPFAM" id="SSF52540">
    <property type="entry name" value="P-loop containing nucleoside triphosphate hydrolases"/>
    <property type="match status" value="1"/>
</dbReference>
<evidence type="ECO:0000259" key="2">
    <source>
        <dbReference type="PROSITE" id="PS50837"/>
    </source>
</evidence>
<accession>A0A5C3LED7</accession>
<feature type="domain" description="NACHT" evidence="2">
    <location>
        <begin position="87"/>
        <end position="238"/>
    </location>
</feature>
<organism evidence="3 4">
    <name type="scientific">Coprinopsis marcescibilis</name>
    <name type="common">Agaric fungus</name>
    <name type="synonym">Psathyrella marcescibilis</name>
    <dbReference type="NCBI Taxonomy" id="230819"/>
    <lineage>
        <taxon>Eukaryota</taxon>
        <taxon>Fungi</taxon>
        <taxon>Dikarya</taxon>
        <taxon>Basidiomycota</taxon>
        <taxon>Agaricomycotina</taxon>
        <taxon>Agaricomycetes</taxon>
        <taxon>Agaricomycetidae</taxon>
        <taxon>Agaricales</taxon>
        <taxon>Agaricineae</taxon>
        <taxon>Psathyrellaceae</taxon>
        <taxon>Coprinopsis</taxon>
    </lineage>
</organism>
<dbReference type="EMBL" id="ML210147">
    <property type="protein sequence ID" value="TFK30306.1"/>
    <property type="molecule type" value="Genomic_DNA"/>
</dbReference>
<dbReference type="STRING" id="230819.A0A5C3LED7"/>
<proteinExistence type="predicted"/>
<name>A0A5C3LED7_COPMA</name>
<keyword evidence="1" id="KW-0677">Repeat</keyword>
<evidence type="ECO:0000313" key="3">
    <source>
        <dbReference type="EMBL" id="TFK30306.1"/>
    </source>
</evidence>
<reference evidence="3 4" key="1">
    <citation type="journal article" date="2019" name="Nat. Ecol. Evol.">
        <title>Megaphylogeny resolves global patterns of mushroom evolution.</title>
        <authorList>
            <person name="Varga T."/>
            <person name="Krizsan K."/>
            <person name="Foldi C."/>
            <person name="Dima B."/>
            <person name="Sanchez-Garcia M."/>
            <person name="Sanchez-Ramirez S."/>
            <person name="Szollosi G.J."/>
            <person name="Szarkandi J.G."/>
            <person name="Papp V."/>
            <person name="Albert L."/>
            <person name="Andreopoulos W."/>
            <person name="Angelini C."/>
            <person name="Antonin V."/>
            <person name="Barry K.W."/>
            <person name="Bougher N.L."/>
            <person name="Buchanan P."/>
            <person name="Buyck B."/>
            <person name="Bense V."/>
            <person name="Catcheside P."/>
            <person name="Chovatia M."/>
            <person name="Cooper J."/>
            <person name="Damon W."/>
            <person name="Desjardin D."/>
            <person name="Finy P."/>
            <person name="Geml J."/>
            <person name="Haridas S."/>
            <person name="Hughes K."/>
            <person name="Justo A."/>
            <person name="Karasinski D."/>
            <person name="Kautmanova I."/>
            <person name="Kiss B."/>
            <person name="Kocsube S."/>
            <person name="Kotiranta H."/>
            <person name="LaButti K.M."/>
            <person name="Lechner B.E."/>
            <person name="Liimatainen K."/>
            <person name="Lipzen A."/>
            <person name="Lukacs Z."/>
            <person name="Mihaltcheva S."/>
            <person name="Morgado L.N."/>
            <person name="Niskanen T."/>
            <person name="Noordeloos M.E."/>
            <person name="Ohm R.A."/>
            <person name="Ortiz-Santana B."/>
            <person name="Ovrebo C."/>
            <person name="Racz N."/>
            <person name="Riley R."/>
            <person name="Savchenko A."/>
            <person name="Shiryaev A."/>
            <person name="Soop K."/>
            <person name="Spirin V."/>
            <person name="Szebenyi C."/>
            <person name="Tomsovsky M."/>
            <person name="Tulloss R.E."/>
            <person name="Uehling J."/>
            <person name="Grigoriev I.V."/>
            <person name="Vagvolgyi C."/>
            <person name="Papp T."/>
            <person name="Martin F.M."/>
            <person name="Miettinen O."/>
            <person name="Hibbett D.S."/>
            <person name="Nagy L.G."/>
        </authorList>
    </citation>
    <scope>NUCLEOTIDE SEQUENCE [LARGE SCALE GENOMIC DNA]</scope>
    <source>
        <strain evidence="3 4">CBS 121175</strain>
    </source>
</reference>
<dbReference type="OrthoDB" id="3014077at2759"/>
<dbReference type="Proteomes" id="UP000307440">
    <property type="component" value="Unassembled WGS sequence"/>
</dbReference>
<protein>
    <recommendedName>
        <fullName evidence="2">NACHT domain-containing protein</fullName>
    </recommendedName>
</protein>
<evidence type="ECO:0000313" key="4">
    <source>
        <dbReference type="Proteomes" id="UP000307440"/>
    </source>
</evidence>
<dbReference type="Gene3D" id="3.40.50.300">
    <property type="entry name" value="P-loop containing nucleotide triphosphate hydrolases"/>
    <property type="match status" value="1"/>
</dbReference>
<dbReference type="InterPro" id="IPR056884">
    <property type="entry name" value="NPHP3-like_N"/>
</dbReference>
<dbReference type="PANTHER" id="PTHR10039:SF14">
    <property type="entry name" value="NACHT DOMAIN-CONTAINING PROTEIN"/>
    <property type="match status" value="1"/>
</dbReference>